<evidence type="ECO:0000256" key="6">
    <source>
        <dbReference type="ARBA" id="ARBA00023315"/>
    </source>
</evidence>
<dbReference type="Pfam" id="PF03279">
    <property type="entry name" value="Lip_A_acyltrans"/>
    <property type="match status" value="1"/>
</dbReference>
<comment type="subcellular location">
    <subcellularLocation>
        <location evidence="1">Cell inner membrane</location>
    </subcellularLocation>
</comment>
<sequence length="311" mass="36325">MTTTNTRSQDSTSWLAKALNKCVVLLLKGIALLPFGVLYSLSDLIFLLLKNMIRYRSAVIVENLRVAFPDKTDVEILQLRNRFYKHLADVFMESVKLHYMTPAQMQKRVRFVGVEEMNRFAQLGKGVIVLAYHHNNWEWGSYLQKLSKHRILMVYNKMRDNQPMDDFLLHSREKWGGRAVQMGRAAKVAFDEVKKGVPTLLWLVADQSALAELGSWAMFLNREAAFFTGPEKIARRTNQPVFFQKVRKVGRGKYEYEFSLMVEEPAKTAPNEILLAYIHKMEEAIREAPEYYLWSHRRWKHKRPEGVDLKI</sequence>
<evidence type="ECO:0000256" key="1">
    <source>
        <dbReference type="ARBA" id="ARBA00004533"/>
    </source>
</evidence>
<keyword evidence="6" id="KW-0012">Acyltransferase</keyword>
<evidence type="ECO:0000256" key="2">
    <source>
        <dbReference type="ARBA" id="ARBA00022475"/>
    </source>
</evidence>
<gene>
    <name evidence="8" type="ORF">D1614_04470</name>
</gene>
<comment type="caution">
    <text evidence="8">The sequence shown here is derived from an EMBL/GenBank/DDBJ whole genome shotgun (WGS) entry which is preliminary data.</text>
</comment>
<evidence type="ECO:0008006" key="10">
    <source>
        <dbReference type="Google" id="ProtNLM"/>
    </source>
</evidence>
<dbReference type="AlphaFoldDB" id="A0A399T508"/>
<keyword evidence="2" id="KW-1003">Cell membrane</keyword>
<dbReference type="RefSeq" id="WP_119436692.1">
    <property type="nucleotide sequence ID" value="NZ_QWGR01000002.1"/>
</dbReference>
<keyword evidence="5 7" id="KW-0472">Membrane</keyword>
<keyword evidence="4" id="KW-0808">Transferase</keyword>
<dbReference type="OrthoDB" id="9801955at2"/>
<dbReference type="EMBL" id="QWGR01000002">
    <property type="protein sequence ID" value="RIJ50005.1"/>
    <property type="molecule type" value="Genomic_DNA"/>
</dbReference>
<proteinExistence type="predicted"/>
<dbReference type="PANTHER" id="PTHR30606:SF10">
    <property type="entry name" value="PHOSPHATIDYLINOSITOL MANNOSIDE ACYLTRANSFERASE"/>
    <property type="match status" value="1"/>
</dbReference>
<keyword evidence="3" id="KW-0997">Cell inner membrane</keyword>
<feature type="transmembrane region" description="Helical" evidence="7">
    <location>
        <begin position="23"/>
        <end position="49"/>
    </location>
</feature>
<evidence type="ECO:0000256" key="4">
    <source>
        <dbReference type="ARBA" id="ARBA00022679"/>
    </source>
</evidence>
<accession>A0A399T508</accession>
<dbReference type="PANTHER" id="PTHR30606">
    <property type="entry name" value="LIPID A BIOSYNTHESIS LAUROYL ACYLTRANSFERASE"/>
    <property type="match status" value="1"/>
</dbReference>
<evidence type="ECO:0000256" key="3">
    <source>
        <dbReference type="ARBA" id="ARBA00022519"/>
    </source>
</evidence>
<dbReference type="GO" id="GO:0005886">
    <property type="term" value="C:plasma membrane"/>
    <property type="evidence" value="ECO:0007669"/>
    <property type="project" value="UniProtKB-SubCell"/>
</dbReference>
<evidence type="ECO:0000256" key="7">
    <source>
        <dbReference type="SAM" id="Phobius"/>
    </source>
</evidence>
<name>A0A399T508_9BACT</name>
<dbReference type="GO" id="GO:0009247">
    <property type="term" value="P:glycolipid biosynthetic process"/>
    <property type="evidence" value="ECO:0007669"/>
    <property type="project" value="UniProtKB-ARBA"/>
</dbReference>
<evidence type="ECO:0000256" key="5">
    <source>
        <dbReference type="ARBA" id="ARBA00023136"/>
    </source>
</evidence>
<dbReference type="InterPro" id="IPR004960">
    <property type="entry name" value="LipA_acyltrans"/>
</dbReference>
<keyword evidence="7" id="KW-1133">Transmembrane helix</keyword>
<dbReference type="CDD" id="cd07984">
    <property type="entry name" value="LPLAT_LABLAT-like"/>
    <property type="match status" value="1"/>
</dbReference>
<keyword evidence="9" id="KW-1185">Reference proteome</keyword>
<dbReference type="GO" id="GO:0016746">
    <property type="term" value="F:acyltransferase activity"/>
    <property type="evidence" value="ECO:0007669"/>
    <property type="project" value="UniProtKB-KW"/>
</dbReference>
<evidence type="ECO:0000313" key="8">
    <source>
        <dbReference type="EMBL" id="RIJ50005.1"/>
    </source>
</evidence>
<protein>
    <recommendedName>
        <fullName evidence="10">Lipid A biosynthesis acyltransferase</fullName>
    </recommendedName>
</protein>
<dbReference type="Proteomes" id="UP000265926">
    <property type="component" value="Unassembled WGS sequence"/>
</dbReference>
<evidence type="ECO:0000313" key="9">
    <source>
        <dbReference type="Proteomes" id="UP000265926"/>
    </source>
</evidence>
<organism evidence="8 9">
    <name type="scientific">Maribellus luteus</name>
    <dbReference type="NCBI Taxonomy" id="2305463"/>
    <lineage>
        <taxon>Bacteria</taxon>
        <taxon>Pseudomonadati</taxon>
        <taxon>Bacteroidota</taxon>
        <taxon>Bacteroidia</taxon>
        <taxon>Marinilabiliales</taxon>
        <taxon>Prolixibacteraceae</taxon>
        <taxon>Maribellus</taxon>
    </lineage>
</organism>
<keyword evidence="7" id="KW-0812">Transmembrane</keyword>
<reference evidence="8 9" key="1">
    <citation type="submission" date="2018-08" db="EMBL/GenBank/DDBJ databases">
        <title>Pallidiluteibacterium maritimus gen. nov., sp. nov., isolated from coastal sediment.</title>
        <authorList>
            <person name="Zhou L.Y."/>
        </authorList>
    </citation>
    <scope>NUCLEOTIDE SEQUENCE [LARGE SCALE GENOMIC DNA]</scope>
    <source>
        <strain evidence="8 9">XSD2</strain>
    </source>
</reference>